<gene>
    <name evidence="1" type="ORF">N7494_001957</name>
</gene>
<protein>
    <submittedName>
        <fullName evidence="1">BTB/POZ domain protein</fullName>
    </submittedName>
</protein>
<dbReference type="AlphaFoldDB" id="A0AAD6GIC2"/>
<evidence type="ECO:0000313" key="2">
    <source>
        <dbReference type="Proteomes" id="UP001220324"/>
    </source>
</evidence>
<dbReference type="EMBL" id="JAQIZZ010000002">
    <property type="protein sequence ID" value="KAJ5552579.1"/>
    <property type="molecule type" value="Genomic_DNA"/>
</dbReference>
<comment type="caution">
    <text evidence="1">The sequence shown here is derived from an EMBL/GenBank/DDBJ whole genome shotgun (WGS) entry which is preliminary data.</text>
</comment>
<dbReference type="Proteomes" id="UP001220324">
    <property type="component" value="Unassembled WGS sequence"/>
</dbReference>
<keyword evidence="2" id="KW-1185">Reference proteome</keyword>
<dbReference type="InterPro" id="IPR011333">
    <property type="entry name" value="SKP1/BTB/POZ_sf"/>
</dbReference>
<organism evidence="1 2">
    <name type="scientific">Penicillium frequentans</name>
    <dbReference type="NCBI Taxonomy" id="3151616"/>
    <lineage>
        <taxon>Eukaryota</taxon>
        <taxon>Fungi</taxon>
        <taxon>Dikarya</taxon>
        <taxon>Ascomycota</taxon>
        <taxon>Pezizomycotina</taxon>
        <taxon>Eurotiomycetes</taxon>
        <taxon>Eurotiomycetidae</taxon>
        <taxon>Eurotiales</taxon>
        <taxon>Aspergillaceae</taxon>
        <taxon>Penicillium</taxon>
    </lineage>
</organism>
<dbReference type="Gene3D" id="3.30.710.10">
    <property type="entry name" value="Potassium Channel Kv1.1, Chain A"/>
    <property type="match status" value="1"/>
</dbReference>
<sequence>MSLTVRHKAHEPASLVHTEAVLSLIKGNFKGPVCLDDKDPILIEQVLEFLYTGNVTDPYFPVDGGIPPDDSVFYHGSNYRRVPLYAEADYFLIDDLKQKMMEDFRRSFLPYGPSGPLPSSPGDIVDDEEFEDIIKEI</sequence>
<evidence type="ECO:0000313" key="1">
    <source>
        <dbReference type="EMBL" id="KAJ5552579.1"/>
    </source>
</evidence>
<proteinExistence type="predicted"/>
<accession>A0AAD6GIC2</accession>
<reference evidence="1 2" key="1">
    <citation type="journal article" date="2023" name="IMA Fungus">
        <title>Comparative genomic study of the Penicillium genus elucidates a diverse pangenome and 15 lateral gene transfer events.</title>
        <authorList>
            <person name="Petersen C."/>
            <person name="Sorensen T."/>
            <person name="Nielsen M.R."/>
            <person name="Sondergaard T.E."/>
            <person name="Sorensen J.L."/>
            <person name="Fitzpatrick D.A."/>
            <person name="Frisvad J.C."/>
            <person name="Nielsen K.L."/>
        </authorList>
    </citation>
    <scope>NUCLEOTIDE SEQUENCE [LARGE SCALE GENOMIC DNA]</scope>
    <source>
        <strain evidence="1 2">IBT 35679</strain>
    </source>
</reference>
<name>A0AAD6GIC2_9EURO</name>